<evidence type="ECO:0008006" key="3">
    <source>
        <dbReference type="Google" id="ProtNLM"/>
    </source>
</evidence>
<dbReference type="EMBL" id="BSNN01000002">
    <property type="protein sequence ID" value="GLQ34552.1"/>
    <property type="molecule type" value="Genomic_DNA"/>
</dbReference>
<accession>A0ABQ5VTG4</accession>
<sequence>MSLSQRYSLSKDETTLRFVATLSLRGESPPVFIKPSGFIHTLYYDFLDPSIEYVYVSWLPDGTIYRVSVGGTQSEIIIHRKSKLFLES</sequence>
<name>A0ABQ5VTG4_9RHOB</name>
<organism evidence="1 2">
    <name type="scientific">Amylibacter marinus</name>
    <dbReference type="NCBI Taxonomy" id="1475483"/>
    <lineage>
        <taxon>Bacteria</taxon>
        <taxon>Pseudomonadati</taxon>
        <taxon>Pseudomonadota</taxon>
        <taxon>Alphaproteobacteria</taxon>
        <taxon>Rhodobacterales</taxon>
        <taxon>Paracoccaceae</taxon>
        <taxon>Amylibacter</taxon>
    </lineage>
</organism>
<keyword evidence="2" id="KW-1185">Reference proteome</keyword>
<comment type="caution">
    <text evidence="1">The sequence shown here is derived from an EMBL/GenBank/DDBJ whole genome shotgun (WGS) entry which is preliminary data.</text>
</comment>
<gene>
    <name evidence="1" type="ORF">GCM10007939_08350</name>
</gene>
<protein>
    <recommendedName>
        <fullName evidence="3">Dipeptidylpeptidase IV N-terminal domain-containing protein</fullName>
    </recommendedName>
</protein>
<reference evidence="2" key="1">
    <citation type="journal article" date="2019" name="Int. J. Syst. Evol. Microbiol.">
        <title>The Global Catalogue of Microorganisms (GCM) 10K type strain sequencing project: providing services to taxonomists for standard genome sequencing and annotation.</title>
        <authorList>
            <consortium name="The Broad Institute Genomics Platform"/>
            <consortium name="The Broad Institute Genome Sequencing Center for Infectious Disease"/>
            <person name="Wu L."/>
            <person name="Ma J."/>
        </authorList>
    </citation>
    <scope>NUCLEOTIDE SEQUENCE [LARGE SCALE GENOMIC DNA]</scope>
    <source>
        <strain evidence="2">NBRC 110140</strain>
    </source>
</reference>
<dbReference type="Proteomes" id="UP001156694">
    <property type="component" value="Unassembled WGS sequence"/>
</dbReference>
<evidence type="ECO:0000313" key="1">
    <source>
        <dbReference type="EMBL" id="GLQ34552.1"/>
    </source>
</evidence>
<proteinExistence type="predicted"/>
<evidence type="ECO:0000313" key="2">
    <source>
        <dbReference type="Proteomes" id="UP001156694"/>
    </source>
</evidence>